<gene>
    <name evidence="1" type="primary">X975_15379</name>
    <name evidence="1" type="ORF">CDAR_103821</name>
</gene>
<name>A0AAV4QRD8_9ARAC</name>
<dbReference type="AlphaFoldDB" id="A0AAV4QRD8"/>
<sequence>MVDGYISTISFYKIHLDDGILFSGSSIERKEKNKVITDKEHRYRNFRIDPSVDKEAYDYIVDDEDRMGNVWEKLLKDSSSRNISPKDSDKPKSIDIVVPAEKDLKNLKINLSNKNGGNSVNGSKKFEKIDGALNLDELDFHPWCNITTREAVTAIHRATTQACKHEIANITCLMQQDMLYPKRLPRYCPLKGRFFYQHI</sequence>
<evidence type="ECO:0000313" key="1">
    <source>
        <dbReference type="EMBL" id="GIY10655.1"/>
    </source>
</evidence>
<dbReference type="EMBL" id="BPLQ01004774">
    <property type="protein sequence ID" value="GIY10655.1"/>
    <property type="molecule type" value="Genomic_DNA"/>
</dbReference>
<protein>
    <submittedName>
        <fullName evidence="1">Protein xylosyltransferase</fullName>
    </submittedName>
</protein>
<proteinExistence type="predicted"/>
<comment type="caution">
    <text evidence="1">The sequence shown here is derived from an EMBL/GenBank/DDBJ whole genome shotgun (WGS) entry which is preliminary data.</text>
</comment>
<evidence type="ECO:0000313" key="2">
    <source>
        <dbReference type="Proteomes" id="UP001054837"/>
    </source>
</evidence>
<accession>A0AAV4QRD8</accession>
<dbReference type="Proteomes" id="UP001054837">
    <property type="component" value="Unassembled WGS sequence"/>
</dbReference>
<reference evidence="1 2" key="1">
    <citation type="submission" date="2021-06" db="EMBL/GenBank/DDBJ databases">
        <title>Caerostris darwini draft genome.</title>
        <authorList>
            <person name="Kono N."/>
            <person name="Arakawa K."/>
        </authorList>
    </citation>
    <scope>NUCLEOTIDE SEQUENCE [LARGE SCALE GENOMIC DNA]</scope>
</reference>
<organism evidence="1 2">
    <name type="scientific">Caerostris darwini</name>
    <dbReference type="NCBI Taxonomy" id="1538125"/>
    <lineage>
        <taxon>Eukaryota</taxon>
        <taxon>Metazoa</taxon>
        <taxon>Ecdysozoa</taxon>
        <taxon>Arthropoda</taxon>
        <taxon>Chelicerata</taxon>
        <taxon>Arachnida</taxon>
        <taxon>Araneae</taxon>
        <taxon>Araneomorphae</taxon>
        <taxon>Entelegynae</taxon>
        <taxon>Araneoidea</taxon>
        <taxon>Araneidae</taxon>
        <taxon>Caerostris</taxon>
    </lineage>
</organism>
<keyword evidence="2" id="KW-1185">Reference proteome</keyword>